<accession>A0A6A5VSX9</accession>
<proteinExistence type="predicted"/>
<reference evidence="1" key="1">
    <citation type="journal article" date="2020" name="Stud. Mycol.">
        <title>101 Dothideomycetes genomes: a test case for predicting lifestyles and emergence of pathogens.</title>
        <authorList>
            <person name="Haridas S."/>
            <person name="Albert R."/>
            <person name="Binder M."/>
            <person name="Bloem J."/>
            <person name="Labutti K."/>
            <person name="Salamov A."/>
            <person name="Andreopoulos B."/>
            <person name="Baker S."/>
            <person name="Barry K."/>
            <person name="Bills G."/>
            <person name="Bluhm B."/>
            <person name="Cannon C."/>
            <person name="Castanera R."/>
            <person name="Culley D."/>
            <person name="Daum C."/>
            <person name="Ezra D."/>
            <person name="Gonzalez J."/>
            <person name="Henrissat B."/>
            <person name="Kuo A."/>
            <person name="Liang C."/>
            <person name="Lipzen A."/>
            <person name="Lutzoni F."/>
            <person name="Magnuson J."/>
            <person name="Mondo S."/>
            <person name="Nolan M."/>
            <person name="Ohm R."/>
            <person name="Pangilinan J."/>
            <person name="Park H.-J."/>
            <person name="Ramirez L."/>
            <person name="Alfaro M."/>
            <person name="Sun H."/>
            <person name="Tritt A."/>
            <person name="Yoshinaga Y."/>
            <person name="Zwiers L.-H."/>
            <person name="Turgeon B."/>
            <person name="Goodwin S."/>
            <person name="Spatafora J."/>
            <person name="Crous P."/>
            <person name="Grigoriev I."/>
        </authorList>
    </citation>
    <scope>NUCLEOTIDE SEQUENCE</scope>
    <source>
        <strain evidence="1">CBS 107.79</strain>
    </source>
</reference>
<evidence type="ECO:0000313" key="1">
    <source>
        <dbReference type="EMBL" id="KAF1980015.1"/>
    </source>
</evidence>
<dbReference type="EMBL" id="ML976656">
    <property type="protein sequence ID" value="KAF1980015.1"/>
    <property type="molecule type" value="Genomic_DNA"/>
</dbReference>
<evidence type="ECO:0000313" key="2">
    <source>
        <dbReference type="Proteomes" id="UP000800036"/>
    </source>
</evidence>
<protein>
    <submittedName>
        <fullName evidence="1">Uncharacterized protein</fullName>
    </submittedName>
</protein>
<sequence>MIHKHLSKFGNPRIASSDLAVIPHYPHLPDFAETREFRPSALALMSEPPDHLTTRQVNKQVKSCERPYYWDVQAVTDQTVLRQRDLTCLLPTVLTTVCPTECSIQPDGSTH</sequence>
<name>A0A6A5VSX9_9PLEO</name>
<organism evidence="1 2">
    <name type="scientific">Bimuria novae-zelandiae CBS 107.79</name>
    <dbReference type="NCBI Taxonomy" id="1447943"/>
    <lineage>
        <taxon>Eukaryota</taxon>
        <taxon>Fungi</taxon>
        <taxon>Dikarya</taxon>
        <taxon>Ascomycota</taxon>
        <taxon>Pezizomycotina</taxon>
        <taxon>Dothideomycetes</taxon>
        <taxon>Pleosporomycetidae</taxon>
        <taxon>Pleosporales</taxon>
        <taxon>Massarineae</taxon>
        <taxon>Didymosphaeriaceae</taxon>
        <taxon>Bimuria</taxon>
    </lineage>
</organism>
<keyword evidence="2" id="KW-1185">Reference proteome</keyword>
<dbReference type="AlphaFoldDB" id="A0A6A5VSX9"/>
<gene>
    <name evidence="1" type="ORF">BU23DRAFT_338</name>
</gene>
<dbReference type="Proteomes" id="UP000800036">
    <property type="component" value="Unassembled WGS sequence"/>
</dbReference>